<dbReference type="InterPro" id="IPR011009">
    <property type="entry name" value="Kinase-like_dom_sf"/>
</dbReference>
<sequence length="312" mass="36008">MAKLEQFIRVDVAGEGTYGIVYKAKDKITGKLVALKKIKLEKFTNRGESEGIPSTALREISLLKGLRHSNIIELLDVICKPPNLYLVFEYLEIDLKKYVDNVEKHMSEDLIKSFLKQLLEGIGYLHMHRILHRDLKPQNILLDKEGHIKLADFGLSRSFSLPTRTYTHEVVTLWYRAPELLLGSRVYCTAIDIWSIGCILAEMITKQPIFPGDSEIDQLYKIFKLLGTPNEDIWPGVSRLPDFQRKFPEWEIQPPSKFVPTGNQDIKTFIDNLLVYNPKKRITAQVALNYDFLKDIKLTCPDIKCFQKVEKK</sequence>
<dbReference type="InterPro" id="IPR000719">
    <property type="entry name" value="Prot_kinase_dom"/>
</dbReference>
<evidence type="ECO:0000256" key="9">
    <source>
        <dbReference type="ARBA" id="ARBA00048367"/>
    </source>
</evidence>
<dbReference type="GO" id="GO:0000307">
    <property type="term" value="C:cyclin-dependent protein kinase holoenzyme complex"/>
    <property type="evidence" value="ECO:0007669"/>
    <property type="project" value="TreeGrafter"/>
</dbReference>
<dbReference type="PANTHER" id="PTHR24056">
    <property type="entry name" value="CELL DIVISION PROTEIN KINASE"/>
    <property type="match status" value="1"/>
</dbReference>
<keyword evidence="5" id="KW-0547">Nucleotide-binding</keyword>
<keyword evidence="7" id="KW-0067">ATP-binding</keyword>
<dbReference type="GO" id="GO:0010389">
    <property type="term" value="P:regulation of G2/M transition of mitotic cell cycle"/>
    <property type="evidence" value="ECO:0007669"/>
    <property type="project" value="TreeGrafter"/>
</dbReference>
<evidence type="ECO:0000313" key="11">
    <source>
        <dbReference type="EMBL" id="KAK4883458.1"/>
    </source>
</evidence>
<evidence type="ECO:0000256" key="3">
    <source>
        <dbReference type="ARBA" id="ARBA00022527"/>
    </source>
</evidence>
<comment type="catalytic activity">
    <reaction evidence="8">
        <text>L-threonyl-[protein] + ATP = O-phospho-L-threonyl-[protein] + ADP + H(+)</text>
        <dbReference type="Rhea" id="RHEA:46608"/>
        <dbReference type="Rhea" id="RHEA-COMP:11060"/>
        <dbReference type="Rhea" id="RHEA-COMP:11605"/>
        <dbReference type="ChEBI" id="CHEBI:15378"/>
        <dbReference type="ChEBI" id="CHEBI:30013"/>
        <dbReference type="ChEBI" id="CHEBI:30616"/>
        <dbReference type="ChEBI" id="CHEBI:61977"/>
        <dbReference type="ChEBI" id="CHEBI:456216"/>
        <dbReference type="EC" id="2.7.11.22"/>
    </reaction>
</comment>
<dbReference type="Gene3D" id="3.30.200.20">
    <property type="entry name" value="Phosphorylase Kinase, domain 1"/>
    <property type="match status" value="1"/>
</dbReference>
<dbReference type="GO" id="GO:0004693">
    <property type="term" value="F:cyclin-dependent protein serine/threonine kinase activity"/>
    <property type="evidence" value="ECO:0007669"/>
    <property type="project" value="UniProtKB-EC"/>
</dbReference>
<dbReference type="EMBL" id="JARPUR010000002">
    <property type="protein sequence ID" value="KAK4883458.1"/>
    <property type="molecule type" value="Genomic_DNA"/>
</dbReference>
<dbReference type="GO" id="GO:0005524">
    <property type="term" value="F:ATP binding"/>
    <property type="evidence" value="ECO:0007669"/>
    <property type="project" value="UniProtKB-KW"/>
</dbReference>
<reference evidence="12" key="1">
    <citation type="submission" date="2023-01" db="EMBL/GenBank/DDBJ databases">
        <title>Key to firefly adult light organ development and bioluminescence: homeobox transcription factors regulate luciferase expression and transportation to peroxisome.</title>
        <authorList>
            <person name="Fu X."/>
        </authorList>
    </citation>
    <scope>NUCLEOTIDE SEQUENCE [LARGE SCALE GENOMIC DNA]</scope>
</reference>
<dbReference type="Gene3D" id="1.10.510.10">
    <property type="entry name" value="Transferase(Phosphotransferase) domain 1"/>
    <property type="match status" value="1"/>
</dbReference>
<protein>
    <recommendedName>
        <fullName evidence="2">cyclin-dependent kinase</fullName>
        <ecNumber evidence="2">2.7.11.22</ecNumber>
    </recommendedName>
</protein>
<evidence type="ECO:0000256" key="2">
    <source>
        <dbReference type="ARBA" id="ARBA00012425"/>
    </source>
</evidence>
<organism evidence="11 12">
    <name type="scientific">Aquatica leii</name>
    <dbReference type="NCBI Taxonomy" id="1421715"/>
    <lineage>
        <taxon>Eukaryota</taxon>
        <taxon>Metazoa</taxon>
        <taxon>Ecdysozoa</taxon>
        <taxon>Arthropoda</taxon>
        <taxon>Hexapoda</taxon>
        <taxon>Insecta</taxon>
        <taxon>Pterygota</taxon>
        <taxon>Neoptera</taxon>
        <taxon>Endopterygota</taxon>
        <taxon>Coleoptera</taxon>
        <taxon>Polyphaga</taxon>
        <taxon>Elateriformia</taxon>
        <taxon>Elateroidea</taxon>
        <taxon>Lampyridae</taxon>
        <taxon>Luciolinae</taxon>
        <taxon>Aquatica</taxon>
    </lineage>
</organism>
<dbReference type="GO" id="GO:0030332">
    <property type="term" value="F:cyclin binding"/>
    <property type="evidence" value="ECO:0007669"/>
    <property type="project" value="TreeGrafter"/>
</dbReference>
<dbReference type="CDD" id="cd07829">
    <property type="entry name" value="STKc_CDK_like"/>
    <property type="match status" value="1"/>
</dbReference>
<dbReference type="InterPro" id="IPR050108">
    <property type="entry name" value="CDK"/>
</dbReference>
<dbReference type="EC" id="2.7.11.22" evidence="2"/>
<dbReference type="SUPFAM" id="SSF56112">
    <property type="entry name" value="Protein kinase-like (PK-like)"/>
    <property type="match status" value="1"/>
</dbReference>
<dbReference type="PROSITE" id="PS00108">
    <property type="entry name" value="PROTEIN_KINASE_ST"/>
    <property type="match status" value="1"/>
</dbReference>
<dbReference type="GO" id="GO:0000082">
    <property type="term" value="P:G1/S transition of mitotic cell cycle"/>
    <property type="evidence" value="ECO:0007669"/>
    <property type="project" value="TreeGrafter"/>
</dbReference>
<gene>
    <name evidence="11" type="ORF">RN001_006777</name>
</gene>
<keyword evidence="4" id="KW-0808">Transferase</keyword>
<accession>A0AAN7QLA7</accession>
<keyword evidence="12" id="KW-1185">Reference proteome</keyword>
<dbReference type="GO" id="GO:0007165">
    <property type="term" value="P:signal transduction"/>
    <property type="evidence" value="ECO:0007669"/>
    <property type="project" value="TreeGrafter"/>
</dbReference>
<keyword evidence="3" id="KW-0723">Serine/threonine-protein kinase</keyword>
<dbReference type="AlphaFoldDB" id="A0AAN7QLA7"/>
<dbReference type="GO" id="GO:0051446">
    <property type="term" value="P:positive regulation of meiotic cell cycle"/>
    <property type="evidence" value="ECO:0007669"/>
    <property type="project" value="UniProtKB-ARBA"/>
</dbReference>
<keyword evidence="6" id="KW-0418">Kinase</keyword>
<evidence type="ECO:0000256" key="5">
    <source>
        <dbReference type="ARBA" id="ARBA00022741"/>
    </source>
</evidence>
<comment type="catalytic activity">
    <reaction evidence="9">
        <text>L-seryl-[protein] + ATP = O-phospho-L-seryl-[protein] + ADP + H(+)</text>
        <dbReference type="Rhea" id="RHEA:17989"/>
        <dbReference type="Rhea" id="RHEA-COMP:9863"/>
        <dbReference type="Rhea" id="RHEA-COMP:11604"/>
        <dbReference type="ChEBI" id="CHEBI:15378"/>
        <dbReference type="ChEBI" id="CHEBI:29999"/>
        <dbReference type="ChEBI" id="CHEBI:30616"/>
        <dbReference type="ChEBI" id="CHEBI:83421"/>
        <dbReference type="ChEBI" id="CHEBI:456216"/>
        <dbReference type="EC" id="2.7.11.22"/>
    </reaction>
</comment>
<dbReference type="FunFam" id="3.30.200.20:FF:000375">
    <property type="entry name" value="Cell division related protein kinase 2"/>
    <property type="match status" value="1"/>
</dbReference>
<evidence type="ECO:0000256" key="8">
    <source>
        <dbReference type="ARBA" id="ARBA00047811"/>
    </source>
</evidence>
<evidence type="ECO:0000259" key="10">
    <source>
        <dbReference type="PROSITE" id="PS50011"/>
    </source>
</evidence>
<evidence type="ECO:0000256" key="6">
    <source>
        <dbReference type="ARBA" id="ARBA00022777"/>
    </source>
</evidence>
<dbReference type="PROSITE" id="PS50011">
    <property type="entry name" value="PROTEIN_KINASE_DOM"/>
    <property type="match status" value="1"/>
</dbReference>
<feature type="domain" description="Protein kinase" evidence="10">
    <location>
        <begin position="7"/>
        <end position="293"/>
    </location>
</feature>
<dbReference type="FunFam" id="1.10.510.10:FF:000706">
    <property type="entry name" value="Cyclin-dependent kinase 1"/>
    <property type="match status" value="1"/>
</dbReference>
<dbReference type="PANTHER" id="PTHR24056:SF254">
    <property type="entry name" value="CYCLIN-DEPENDENT KINASE 2"/>
    <property type="match status" value="1"/>
</dbReference>
<dbReference type="InterPro" id="IPR008271">
    <property type="entry name" value="Ser/Thr_kinase_AS"/>
</dbReference>
<name>A0AAN7QLA7_9COLE</name>
<proteinExistence type="inferred from homology"/>
<evidence type="ECO:0000313" key="12">
    <source>
        <dbReference type="Proteomes" id="UP001353858"/>
    </source>
</evidence>
<dbReference type="GO" id="GO:0005634">
    <property type="term" value="C:nucleus"/>
    <property type="evidence" value="ECO:0007669"/>
    <property type="project" value="TreeGrafter"/>
</dbReference>
<evidence type="ECO:0000256" key="1">
    <source>
        <dbReference type="ARBA" id="ARBA00006485"/>
    </source>
</evidence>
<comment type="similarity">
    <text evidence="1">Belongs to the protein kinase superfamily. CMGC Ser/Thr protein kinase family. CDC2/CDKX subfamily.</text>
</comment>
<evidence type="ECO:0000256" key="7">
    <source>
        <dbReference type="ARBA" id="ARBA00022840"/>
    </source>
</evidence>
<dbReference type="GO" id="GO:0010468">
    <property type="term" value="P:regulation of gene expression"/>
    <property type="evidence" value="ECO:0007669"/>
    <property type="project" value="TreeGrafter"/>
</dbReference>
<evidence type="ECO:0000256" key="4">
    <source>
        <dbReference type="ARBA" id="ARBA00022679"/>
    </source>
</evidence>
<dbReference type="SMART" id="SM00220">
    <property type="entry name" value="S_TKc"/>
    <property type="match status" value="1"/>
</dbReference>
<dbReference type="GO" id="GO:0005737">
    <property type="term" value="C:cytoplasm"/>
    <property type="evidence" value="ECO:0007669"/>
    <property type="project" value="TreeGrafter"/>
</dbReference>
<comment type="caution">
    <text evidence="11">The sequence shown here is derived from an EMBL/GenBank/DDBJ whole genome shotgun (WGS) entry which is preliminary data.</text>
</comment>
<dbReference type="GO" id="GO:0090068">
    <property type="term" value="P:positive regulation of cell cycle process"/>
    <property type="evidence" value="ECO:0007669"/>
    <property type="project" value="UniProtKB-ARBA"/>
</dbReference>
<dbReference type="Proteomes" id="UP001353858">
    <property type="component" value="Unassembled WGS sequence"/>
</dbReference>
<dbReference type="Pfam" id="PF00069">
    <property type="entry name" value="Pkinase"/>
    <property type="match status" value="1"/>
</dbReference>